<proteinExistence type="predicted"/>
<protein>
    <submittedName>
        <fullName evidence="1">DUF4348 domain-containing protein</fullName>
    </submittedName>
</protein>
<gene>
    <name evidence="1" type="ORF">GUH15_23705</name>
</gene>
<sequence>DGMILVKAGISNGLMDILDFRKKDGEWKLVSYEN</sequence>
<accession>A0A8I0H9M7</accession>
<name>A0A8I0H9M7_XANCI</name>
<comment type="caution">
    <text evidence="1">The sequence shown here is derived from an EMBL/GenBank/DDBJ whole genome shotgun (WGS) entry which is preliminary data.</text>
</comment>
<dbReference type="AlphaFoldDB" id="A0A8I0H9M7"/>
<reference evidence="1" key="1">
    <citation type="submission" date="2020-01" db="EMBL/GenBank/DDBJ databases">
        <authorList>
            <person name="Richard D."/>
        </authorList>
    </citation>
    <scope>NUCLEOTIDE SEQUENCE</scope>
    <source>
        <strain evidence="1">JP541</strain>
    </source>
</reference>
<dbReference type="EMBL" id="JAABFR010001929">
    <property type="protein sequence ID" value="MBD4339005.1"/>
    <property type="molecule type" value="Genomic_DNA"/>
</dbReference>
<dbReference type="Proteomes" id="UP000653002">
    <property type="component" value="Unassembled WGS sequence"/>
</dbReference>
<feature type="non-terminal residue" evidence="1">
    <location>
        <position position="1"/>
    </location>
</feature>
<evidence type="ECO:0000313" key="2">
    <source>
        <dbReference type="Proteomes" id="UP000653002"/>
    </source>
</evidence>
<organism evidence="1 2">
    <name type="scientific">Xanthomonas citri pv. citri</name>
    <dbReference type="NCBI Taxonomy" id="611301"/>
    <lineage>
        <taxon>Bacteria</taxon>
        <taxon>Pseudomonadati</taxon>
        <taxon>Pseudomonadota</taxon>
        <taxon>Gammaproteobacteria</taxon>
        <taxon>Lysobacterales</taxon>
        <taxon>Lysobacteraceae</taxon>
        <taxon>Xanthomonas</taxon>
    </lineage>
</organism>
<evidence type="ECO:0000313" key="1">
    <source>
        <dbReference type="EMBL" id="MBD4339005.1"/>
    </source>
</evidence>